<reference evidence="2 3" key="1">
    <citation type="journal article" date="2016" name="Nat. Commun.">
        <title>Thousands of microbial genomes shed light on interconnected biogeochemical processes in an aquifer system.</title>
        <authorList>
            <person name="Anantharaman K."/>
            <person name="Brown C.T."/>
            <person name="Hug L.A."/>
            <person name="Sharon I."/>
            <person name="Castelle C.J."/>
            <person name="Probst A.J."/>
            <person name="Thomas B.C."/>
            <person name="Singh A."/>
            <person name="Wilkins M.J."/>
            <person name="Karaoz U."/>
            <person name="Brodie E.L."/>
            <person name="Williams K.H."/>
            <person name="Hubbard S.S."/>
            <person name="Banfield J.F."/>
        </authorList>
    </citation>
    <scope>NUCLEOTIDE SEQUENCE [LARGE SCALE GENOMIC DNA]</scope>
</reference>
<protein>
    <submittedName>
        <fullName evidence="2">Uncharacterized protein</fullName>
    </submittedName>
</protein>
<evidence type="ECO:0000313" key="3">
    <source>
        <dbReference type="Proteomes" id="UP000176897"/>
    </source>
</evidence>
<organism evidence="2 3">
    <name type="scientific">Candidatus Uhrbacteria bacterium RIFCSPLOWO2_01_FULL_47_24</name>
    <dbReference type="NCBI Taxonomy" id="1802401"/>
    <lineage>
        <taxon>Bacteria</taxon>
        <taxon>Candidatus Uhriibacteriota</taxon>
    </lineage>
</organism>
<sequence length="3207" mass="323886">MRKISLFLLFLLIGGAVIFGRALTVFAVAGIPKVINHQGRLLDSSGNLLGGSGTNYCFRFSIYDDVTVGAPDTKVWPAGTPSTMTAQVRNGVFNVGIGDTAAGGDTLDFNFQDNDTVFLNVEVAAQISSSCAGVTFETLSPRQRVASSGYAINADTVDGLNPGTGANNLLKLGSSGEIALGGTTYLTAAGALSNIASLTGSGALTITSSASGAITLDAASNVVAIAAGDELQLGTAAADPTGANGRVFYNTATNKFRCYENGAWANCIGAGGSSTLQDAYGNGNTITTTDARNILFSLADTATDSDFIIDLLGTGNIFEVRDSGVAVVTVADGGATTFTGAVTANGNINFDDAGADTISIGAAADTVTITSDTLSLTDNNWTISTVGAASFASLSVGGVSDPYVDETGDTMTGSLTFSAVATDLTTGVNEALTISPNGTGDLVVDTDADTTLTLNGGGDGVDSLVLTDGDILVSDGDLDLSGGDFNVTLDAGDTANISKTSANAGDVVALAGTSVNAIDVLDLSATSIADAVADAINGLVINWTESTDADTFTALNIGNTTTTNSATTGISLGTGYDTDLNATTDLTLGIGGTNELTITSTATSPSTSDGNALGTTSLMWGDLFLASGGVINFDNGDVTLTHAANALTMAGGNLTVTQPVFTSGSPFGLTFTGGAHTTLAAGTQAKDIYFNLGRTVQFATGALANQEVITIDAPTYAFVGASTLTEATTLNISGAPQQGTNATITNAYGLTISQTNYASANAVQSLIEMPGISNGAGAITSRIGLIIADAGANISLGNQTATLTLLKGLSINTVTYESTTNTRTVTNAIGATIAAPSSGTNVTMNTVVALVLGDDNTQASQTGFAYADLVTGGNTLTLTGTTQLTNVPSISSVNVGATTITDASAITVDSVASVYIEGAPIAAGSVTLTNAYALWVDAGAIRFDDQIQWGAGVAVTAGNYSVGRNADGTNLLQLNVPTGSTHEFSVNDVSQVNVGLGGFSFPTGAAITAAGYQVLRDADGTNQLHFNVPTGATFEWSVNDVAEMTLSATAVNFQNNSLTTTGGGSLTGTWTDLGSVTTIDINGGTIDGATIGGAVAGAITGTTITANTNFVPDADDGAGLGISGTAFSDLFLASGAVINFAAGDVTLTHASNSLAVAGGDLNVDIIDGQTINLDGDASPTADLVTIGSGDTSATGGVDALQLTFGTSNVSGNVIDITPSYAGGATDLLSYKIIDIDAFSPTNGAGTDGVTGIDFGALTDPGATINSFAMNFGTGWDTDINAVTSLEIGIGGTNELALTATALAPSTSDGNALGTTALMWSDLFLASGGVINFDNGDVTLTHAANALTMAGGNLTVTQPVFTSGSPTGLTFTGGAHTTLAAGTQAIDINFNLARTVQFATGALANQSAINISAPTYGFVGASTLTTAELLTLSGFPQAGTNATITNERILHIASGTANAGIAYSFFIDMPGIANGFGAMTSLEGIMLSAGGNVSLGNQTATLSNLIGLSIDTVTYESTTNVRTVTNAVGMVISAPSSGSNVVMNTVIAGAFGGDTTQVSQTAFQYVDILTGGNTLTLTGTTQLTGAPSISSIAVDPITITDASAVTVDNAASVYITGAPIAAGLVTLTNAYALWVDAGAIRFDDHVQWGAGVAVTAGNYSVGRNADGTNLLQYNVPTGSTHEFSVNDVSQVNAGLGGFSFPTGAAVTAAGYQVLRDADGTNQLHFNVPTGATFEWSVNDVAEMTLSATAVNFQNNSLTTTGGGSLTGTWSDLGSVTTIDINGGTVDGVTIGGAVAGAITGTTITATTSFVSAVGSAAAPTYTFTGDTNTGMSAATADTLILSTAGVAGLTIDPTQDFTLTQGVSATGSPTGLTFTGGAHTTLAASTEARDVYFDLSRTVQFATGDITVQRAMVIDAPTYAAVGASNFTHTYGVVIDGAPNPGTNVTFTGISSALNIGNMDNGNNYSQTEVIHGIAMIPGIANGTGAVAERGAFTTAPPDSGIHLGNQTATLDLLYGMGAFGGPVDSTTNTRTVTNAATLYIDGPFSNAGNVTFTNGPYSLWVDAGAIRFDDQIQWGAGVAVTAGNYSVGRNADGTNLMQFNVPTGAAFEFSINDVAQITGGLGAWNYAAGASFAGGAANYIIGRNADGTNLMQYNVPTGASHEFSINDVAQIAIGGGQFSFITGTATAGASYSVGRNADGTNLMQYNVPTGASHEFSVNDVTEMTLSATAVNFQDNSITTTGGGSLTGTWTDLGSVTTVDINGGTIDGVTIGGAVAGAITGTTITVNTNLVPDANDGAGLGISGTAFSDLFLASGGVINWAAGDVTLTHATDALTMAGGNLTVTQPVFTSGSPTGLTFTGGAHTTLTAGNLIDVNFNLARTVQFTTGAAFDYYGVQISAPTLGATAATQTISGTTMFIGGGPIAGTNVTLSGSTALEVDGWFSNSDIADTVFIDYPEIATGFGAATERAALRIGGDTFILGNQTATLTDLAAISIGQATFTSTDLVRTVTNPSAIYIEGAPVASTNVTFTNGPYSLFVDAGAARFDGAVALGAQQSLTVNSTTPSVSAGSHFVTANSAGTVISNFTSGHNGQILVVEINDANTDFDCTASNLNCGGADITTPAAGDLFTFAYDGTNWNLINWMDTSATQTGADIAEYMYADAEIAPGTVVVAHPTRKEAVMAGAKAYDATVVGIISDVEGKLSDIRPGLVLGEGRGNVPVTLAGRVMAAFDLQNGLAFPGDPLTTSTNGRLMVAKKAGPIVGKALSLAENGYVVAMVSVGWYNPTDLSQVSQEMEDLREQVRIAQAETAPIEFTLEAMQKLDVRVANLETLIAEPIEELSILSNRVGTLADAYAEAIIWRASVETQLIAFTGRTDTLEARVNAIDPVLEDLKNRLSAVENPSLSDGSENHSVTTLDLSKLELSGSLTLQSGATISGGLRVDSVSAIGDLLALMSDVNFIGRPYFNADTGGFALVKKGEREVRVAFTQEYLEQPVVNATISLEALDESALTEDQRALLDEAQKKDLLAQMQSEQEEALFTSGVRYLVTRKSTKGFTILLSAAAPSDVRFSWIALAVKNARTHTKVEDTLTDTNTSSAALDVPLEAPSPPQSSDAATNPLPAGEGVVSPPDDAAVLEPATEPTPEGLSPVAGLSPETSNAPEPAPEPVGSSDPTAPSDDGAEPAPETAPEATPTSDISSTDSIVATEETP</sequence>
<name>A0A1F7USA2_9BACT</name>
<dbReference type="EMBL" id="MGEJ01000009">
    <property type="protein sequence ID" value="OGL81183.1"/>
    <property type="molecule type" value="Genomic_DNA"/>
</dbReference>
<feature type="compositionally biased region" description="Low complexity" evidence="1">
    <location>
        <begin position="3179"/>
        <end position="3200"/>
    </location>
</feature>
<gene>
    <name evidence="2" type="ORF">A3B21_02745</name>
</gene>
<dbReference type="STRING" id="1802401.A3B21_02745"/>
<dbReference type="Proteomes" id="UP000176897">
    <property type="component" value="Unassembled WGS sequence"/>
</dbReference>
<accession>A0A1F7USA2</accession>
<evidence type="ECO:0000256" key="1">
    <source>
        <dbReference type="SAM" id="MobiDB-lite"/>
    </source>
</evidence>
<evidence type="ECO:0000313" key="2">
    <source>
        <dbReference type="EMBL" id="OGL81183.1"/>
    </source>
</evidence>
<feature type="region of interest" description="Disordered" evidence="1">
    <location>
        <begin position="3085"/>
        <end position="3207"/>
    </location>
</feature>
<proteinExistence type="predicted"/>
<comment type="caution">
    <text evidence="2">The sequence shown here is derived from an EMBL/GenBank/DDBJ whole genome shotgun (WGS) entry which is preliminary data.</text>
</comment>